<evidence type="ECO:0000256" key="1">
    <source>
        <dbReference type="SAM" id="Coils"/>
    </source>
</evidence>
<organism evidence="2 3">
    <name type="scientific">Trichonephila inaurata madagascariensis</name>
    <dbReference type="NCBI Taxonomy" id="2747483"/>
    <lineage>
        <taxon>Eukaryota</taxon>
        <taxon>Metazoa</taxon>
        <taxon>Ecdysozoa</taxon>
        <taxon>Arthropoda</taxon>
        <taxon>Chelicerata</taxon>
        <taxon>Arachnida</taxon>
        <taxon>Araneae</taxon>
        <taxon>Araneomorphae</taxon>
        <taxon>Entelegynae</taxon>
        <taxon>Araneoidea</taxon>
        <taxon>Nephilidae</taxon>
        <taxon>Trichonephila</taxon>
        <taxon>Trichonephila inaurata</taxon>
    </lineage>
</organism>
<accession>A0A8X6Y5S0</accession>
<keyword evidence="3" id="KW-1185">Reference proteome</keyword>
<dbReference type="EMBL" id="BMAV01015450">
    <property type="protein sequence ID" value="GFY64875.1"/>
    <property type="molecule type" value="Genomic_DNA"/>
</dbReference>
<feature type="coiled-coil region" evidence="1">
    <location>
        <begin position="188"/>
        <end position="215"/>
    </location>
</feature>
<name>A0A8X6Y5S0_9ARAC</name>
<reference evidence="2" key="1">
    <citation type="submission" date="2020-08" db="EMBL/GenBank/DDBJ databases">
        <title>Multicomponent nature underlies the extraordinary mechanical properties of spider dragline silk.</title>
        <authorList>
            <person name="Kono N."/>
            <person name="Nakamura H."/>
            <person name="Mori M."/>
            <person name="Yoshida Y."/>
            <person name="Ohtoshi R."/>
            <person name="Malay A.D."/>
            <person name="Moran D.A.P."/>
            <person name="Tomita M."/>
            <person name="Numata K."/>
            <person name="Arakawa K."/>
        </authorList>
    </citation>
    <scope>NUCLEOTIDE SEQUENCE</scope>
</reference>
<protein>
    <submittedName>
        <fullName evidence="2">Pleckstrin homology domain-containing family G member 4B</fullName>
    </submittedName>
</protein>
<dbReference type="InterPro" id="IPR052231">
    <property type="entry name" value="Rho_GEF_signaling-related"/>
</dbReference>
<evidence type="ECO:0000313" key="2">
    <source>
        <dbReference type="EMBL" id="GFY64875.1"/>
    </source>
</evidence>
<gene>
    <name evidence="2" type="primary">NCL1_08593</name>
    <name evidence="2" type="ORF">TNIN_253371</name>
</gene>
<dbReference type="PANTHER" id="PTHR45845">
    <property type="entry name" value="RHO GUANINE NUCLEOTIDE EXCHANGE FACTOR-RELATED"/>
    <property type="match status" value="1"/>
</dbReference>
<comment type="caution">
    <text evidence="2">The sequence shown here is derived from an EMBL/GenBank/DDBJ whole genome shotgun (WGS) entry which is preliminary data.</text>
</comment>
<dbReference type="AlphaFoldDB" id="A0A8X6Y5S0"/>
<sequence>MLILQETVPGTISLVLALQKHKTEFLSSKYPIFHIKFEPIVNENQLLQYVAKDQLLLEFGGTYEYDHQEWTNFHEFLDPFIVSCHQTGCRLVQLIQDLRYGQLPSILTHQLIEEQKKQIMEVLSWLHRKGEETLKKHKTLAETLNAIREQENEFEKFYFLAMRQIERGNDLLEEIPKLQNSDKENGISANLKKQLDDFTDRLEDARETLEDTSRCYQLLDKTYEWSLETMRFVSHMKVDSTTSVNALVTIMKRLESYLQEHPYLGVMESLRK</sequence>
<dbReference type="OrthoDB" id="6152532at2759"/>
<proteinExistence type="predicted"/>
<dbReference type="PANTHER" id="PTHR45845:SF3">
    <property type="entry name" value="PURATROPHIN-1-LIKE, ISOFORM A"/>
    <property type="match status" value="1"/>
</dbReference>
<keyword evidence="1" id="KW-0175">Coiled coil</keyword>
<dbReference type="Proteomes" id="UP000886998">
    <property type="component" value="Unassembled WGS sequence"/>
</dbReference>
<evidence type="ECO:0000313" key="3">
    <source>
        <dbReference type="Proteomes" id="UP000886998"/>
    </source>
</evidence>